<comment type="subcellular location">
    <subcellularLocation>
        <location evidence="2 13">Golgi apparatus membrane</location>
        <topology evidence="2 13">Single-pass type II membrane protein</topology>
    </subcellularLocation>
</comment>
<name>A0A336MWU2_CULSO</name>
<dbReference type="EC" id="2.4.1.-" evidence="13"/>
<dbReference type="Gene3D" id="3.90.550.10">
    <property type="entry name" value="Spore Coat Polysaccharide Biosynthesis Protein SpsA, Chain A"/>
    <property type="match status" value="1"/>
</dbReference>
<evidence type="ECO:0000256" key="10">
    <source>
        <dbReference type="ARBA" id="ARBA00023157"/>
    </source>
</evidence>
<dbReference type="SMART" id="SM00458">
    <property type="entry name" value="RICIN"/>
    <property type="match status" value="1"/>
</dbReference>
<dbReference type="InterPro" id="IPR001173">
    <property type="entry name" value="Glyco_trans_2-like"/>
</dbReference>
<comment type="cofactor">
    <cofactor evidence="1 13">
        <name>Mn(2+)</name>
        <dbReference type="ChEBI" id="CHEBI:29035"/>
    </cofactor>
</comment>
<evidence type="ECO:0000256" key="9">
    <source>
        <dbReference type="ARBA" id="ARBA00023136"/>
    </source>
</evidence>
<dbReference type="GO" id="GO:0008593">
    <property type="term" value="P:regulation of Notch signaling pathway"/>
    <property type="evidence" value="ECO:0007669"/>
    <property type="project" value="TreeGrafter"/>
</dbReference>
<reference evidence="15" key="1">
    <citation type="submission" date="2018-07" db="EMBL/GenBank/DDBJ databases">
        <authorList>
            <person name="Quirk P.G."/>
            <person name="Krulwich T.A."/>
        </authorList>
    </citation>
    <scope>NUCLEOTIDE SEQUENCE</scope>
</reference>
<keyword evidence="4" id="KW-0812">Transmembrane</keyword>
<evidence type="ECO:0000256" key="4">
    <source>
        <dbReference type="ARBA" id="ARBA00022692"/>
    </source>
</evidence>
<evidence type="ECO:0000256" key="3">
    <source>
        <dbReference type="ARBA" id="ARBA00005680"/>
    </source>
</evidence>
<keyword evidence="13" id="KW-0808">Transferase</keyword>
<keyword evidence="12 13" id="KW-0464">Manganese</keyword>
<evidence type="ECO:0000256" key="13">
    <source>
        <dbReference type="RuleBase" id="RU361242"/>
    </source>
</evidence>
<dbReference type="GO" id="GO:0006493">
    <property type="term" value="P:protein O-linked glycosylation"/>
    <property type="evidence" value="ECO:0007669"/>
    <property type="project" value="TreeGrafter"/>
</dbReference>
<keyword evidence="9" id="KW-0472">Membrane</keyword>
<keyword evidence="10 13" id="KW-1015">Disulfide bond</keyword>
<dbReference type="AlphaFoldDB" id="A0A336MWU2"/>
<evidence type="ECO:0000313" key="15">
    <source>
        <dbReference type="EMBL" id="SSX32717.1"/>
    </source>
</evidence>
<dbReference type="CDD" id="cd02510">
    <property type="entry name" value="pp-GalNAc-T"/>
    <property type="match status" value="1"/>
</dbReference>
<keyword evidence="6" id="KW-0735">Signal-anchor</keyword>
<dbReference type="OMA" id="PVFQPWH"/>
<evidence type="ECO:0000256" key="11">
    <source>
        <dbReference type="ARBA" id="ARBA00023180"/>
    </source>
</evidence>
<keyword evidence="11" id="KW-0325">Glycoprotein</keyword>
<evidence type="ECO:0000259" key="14">
    <source>
        <dbReference type="SMART" id="SM00458"/>
    </source>
</evidence>
<dbReference type="GO" id="GO:0005112">
    <property type="term" value="F:Notch binding"/>
    <property type="evidence" value="ECO:0007669"/>
    <property type="project" value="TreeGrafter"/>
</dbReference>
<accession>A0A336MWU2</accession>
<keyword evidence="5 13" id="KW-0430">Lectin</keyword>
<dbReference type="PROSITE" id="PS50231">
    <property type="entry name" value="RICIN_B_LECTIN"/>
    <property type="match status" value="1"/>
</dbReference>
<evidence type="ECO:0000256" key="12">
    <source>
        <dbReference type="ARBA" id="ARBA00023211"/>
    </source>
</evidence>
<feature type="domain" description="Ricin B lectin" evidence="14">
    <location>
        <begin position="337"/>
        <end position="467"/>
    </location>
</feature>
<proteinExistence type="inferred from homology"/>
<dbReference type="Pfam" id="PF00535">
    <property type="entry name" value="Glycos_transf_2"/>
    <property type="match status" value="1"/>
</dbReference>
<sequence length="469" mass="54055">MNELSSPVSIIMCFYNEHHITLLRSINTILRRTSREQLKEIILVDDSSDKVNSNLKEEISKIDKYKIVKIYRNNKREGLIRSRVYGARQATGEILLFLDSHIEVNQNWLPPLILPILANRTRVTVPIIDLINPDTFDYTSSPLVRGGFNWGLHFKWENLPKDTLKSGEDYTKPFKSPAMAGGLFAIDREYFKHLGEYDMGMSIWGGENIELSLRIWQCGGQILIIPCSRIGHIFRKRRPYGSPDGKDTMLINSLRAALVWLDDYKGYFLNTSGIEKIPEYGNIDDRLKLRNELKCKNFQWYLKNVYPELEIPGQRKNTDALKPEFVPWNMRKRNYLKSFYIKLHNTNLCVTANYKEGIHILKKGTKLKLSKCSSNKNQQWYQTDKLELILGRLLCLELSPSKINNSPVLNKCHESGGDQQWKIKGNLTVSLYNIAAGTCLAVNKSEKNALLVSSLCSNAYMNRWDLVLL</sequence>
<dbReference type="UniPathway" id="UPA00378"/>
<dbReference type="Gene3D" id="2.80.10.50">
    <property type="match status" value="1"/>
</dbReference>
<dbReference type="GO" id="GO:0004653">
    <property type="term" value="F:polypeptide N-acetylgalactosaminyltransferase activity"/>
    <property type="evidence" value="ECO:0007669"/>
    <property type="project" value="TreeGrafter"/>
</dbReference>
<comment type="pathway">
    <text evidence="13">Protein modification; protein glycosylation.</text>
</comment>
<evidence type="ECO:0000256" key="7">
    <source>
        <dbReference type="ARBA" id="ARBA00022989"/>
    </source>
</evidence>
<dbReference type="PANTHER" id="PTHR11675:SF63">
    <property type="entry name" value="POLYPEPTIDE N-ACETYLGALACTOSAMINYLTRANSFERASE"/>
    <property type="match status" value="1"/>
</dbReference>
<evidence type="ECO:0000256" key="8">
    <source>
        <dbReference type="ARBA" id="ARBA00023034"/>
    </source>
</evidence>
<gene>
    <name evidence="15" type="primary">CSON005329</name>
</gene>
<dbReference type="VEuPathDB" id="VectorBase:CSON005329"/>
<dbReference type="GO" id="GO:0030246">
    <property type="term" value="F:carbohydrate binding"/>
    <property type="evidence" value="ECO:0007669"/>
    <property type="project" value="UniProtKB-KW"/>
</dbReference>
<comment type="similarity">
    <text evidence="3 13">Belongs to the glycosyltransferase 2 family. GalNAc-T subfamily.</text>
</comment>
<dbReference type="EMBL" id="UFQT01002125">
    <property type="protein sequence ID" value="SSX32717.1"/>
    <property type="molecule type" value="Genomic_DNA"/>
</dbReference>
<evidence type="ECO:0000256" key="2">
    <source>
        <dbReference type="ARBA" id="ARBA00004323"/>
    </source>
</evidence>
<dbReference type="Pfam" id="PF00652">
    <property type="entry name" value="Ricin_B_lectin"/>
    <property type="match status" value="1"/>
</dbReference>
<dbReference type="InterPro" id="IPR029044">
    <property type="entry name" value="Nucleotide-diphossugar_trans"/>
</dbReference>
<dbReference type="InterPro" id="IPR000772">
    <property type="entry name" value="Ricin_B_lectin"/>
</dbReference>
<evidence type="ECO:0000256" key="5">
    <source>
        <dbReference type="ARBA" id="ARBA00022734"/>
    </source>
</evidence>
<keyword evidence="7" id="KW-1133">Transmembrane helix</keyword>
<evidence type="ECO:0000256" key="1">
    <source>
        <dbReference type="ARBA" id="ARBA00001936"/>
    </source>
</evidence>
<organism evidence="15">
    <name type="scientific">Culicoides sonorensis</name>
    <name type="common">Biting midge</name>
    <dbReference type="NCBI Taxonomy" id="179676"/>
    <lineage>
        <taxon>Eukaryota</taxon>
        <taxon>Metazoa</taxon>
        <taxon>Ecdysozoa</taxon>
        <taxon>Arthropoda</taxon>
        <taxon>Hexapoda</taxon>
        <taxon>Insecta</taxon>
        <taxon>Pterygota</taxon>
        <taxon>Neoptera</taxon>
        <taxon>Endopterygota</taxon>
        <taxon>Diptera</taxon>
        <taxon>Nematocera</taxon>
        <taxon>Chironomoidea</taxon>
        <taxon>Ceratopogonidae</taxon>
        <taxon>Ceratopogoninae</taxon>
        <taxon>Culicoides</taxon>
        <taxon>Monoculicoides</taxon>
    </lineage>
</organism>
<dbReference type="GO" id="GO:0000139">
    <property type="term" value="C:Golgi membrane"/>
    <property type="evidence" value="ECO:0007669"/>
    <property type="project" value="UniProtKB-SubCell"/>
</dbReference>
<dbReference type="PANTHER" id="PTHR11675">
    <property type="entry name" value="N-ACETYLGALACTOSAMINYLTRANSFERASE"/>
    <property type="match status" value="1"/>
</dbReference>
<dbReference type="FunFam" id="3.90.550.10:FF:000053">
    <property type="entry name" value="Polypeptide N-acetylgalactosaminyltransferase"/>
    <property type="match status" value="1"/>
</dbReference>
<dbReference type="InterPro" id="IPR045885">
    <property type="entry name" value="GalNAc-T"/>
</dbReference>
<protein>
    <recommendedName>
        <fullName evidence="13">Polypeptide N-acetylgalactosaminyltransferase</fullName>
        <ecNumber evidence="13">2.4.1.-</ecNumber>
    </recommendedName>
    <alternativeName>
        <fullName evidence="13">Protein-UDP acetylgalactosaminyltransferase</fullName>
    </alternativeName>
</protein>
<dbReference type="SUPFAM" id="SSF53448">
    <property type="entry name" value="Nucleotide-diphospho-sugar transferases"/>
    <property type="match status" value="1"/>
</dbReference>
<keyword evidence="8 13" id="KW-0333">Golgi apparatus</keyword>
<dbReference type="SUPFAM" id="SSF50370">
    <property type="entry name" value="Ricin B-like lectins"/>
    <property type="match status" value="1"/>
</dbReference>
<keyword evidence="13" id="KW-0328">Glycosyltransferase</keyword>
<dbReference type="InterPro" id="IPR035992">
    <property type="entry name" value="Ricin_B-like_lectins"/>
</dbReference>
<evidence type="ECO:0000256" key="6">
    <source>
        <dbReference type="ARBA" id="ARBA00022968"/>
    </source>
</evidence>